<dbReference type="RefSeq" id="WP_104429601.1">
    <property type="nucleotide sequence ID" value="NZ_PTIZ01000008.1"/>
</dbReference>
<dbReference type="Proteomes" id="UP000240010">
    <property type="component" value="Unassembled WGS sequence"/>
</dbReference>
<evidence type="ECO:0000256" key="1">
    <source>
        <dbReference type="SAM" id="Phobius"/>
    </source>
</evidence>
<feature type="transmembrane region" description="Helical" evidence="1">
    <location>
        <begin position="9"/>
        <end position="29"/>
    </location>
</feature>
<dbReference type="AlphaFoldDB" id="A0A2S6HAL8"/>
<accession>A0A2S6HAL8</accession>
<keyword evidence="1" id="KW-0812">Transmembrane</keyword>
<evidence type="ECO:0000313" key="3">
    <source>
        <dbReference type="Proteomes" id="UP000240010"/>
    </source>
</evidence>
<dbReference type="EMBL" id="PTIZ01000008">
    <property type="protein sequence ID" value="PPK74542.1"/>
    <property type="molecule type" value="Genomic_DNA"/>
</dbReference>
<feature type="transmembrane region" description="Helical" evidence="1">
    <location>
        <begin position="35"/>
        <end position="54"/>
    </location>
</feature>
<keyword evidence="1" id="KW-1133">Transmembrane helix</keyword>
<protein>
    <submittedName>
        <fullName evidence="2">Uncharacterized protein</fullName>
    </submittedName>
</protein>
<feature type="transmembrane region" description="Helical" evidence="1">
    <location>
        <begin position="104"/>
        <end position="121"/>
    </location>
</feature>
<comment type="caution">
    <text evidence="2">The sequence shown here is derived from an EMBL/GenBank/DDBJ whole genome shotgun (WGS) entry which is preliminary data.</text>
</comment>
<evidence type="ECO:0000313" key="2">
    <source>
        <dbReference type="EMBL" id="PPK74542.1"/>
    </source>
</evidence>
<keyword evidence="1" id="KW-0472">Membrane</keyword>
<feature type="transmembrane region" description="Helical" evidence="1">
    <location>
        <begin position="75"/>
        <end position="92"/>
    </location>
</feature>
<reference evidence="2 3" key="1">
    <citation type="submission" date="2018-02" db="EMBL/GenBank/DDBJ databases">
        <title>Subsurface microbial communities from deep shales in Ohio and West Virginia, USA.</title>
        <authorList>
            <person name="Wrighton K."/>
        </authorList>
    </citation>
    <scope>NUCLEOTIDE SEQUENCE [LARGE SCALE GENOMIC DNA]</scope>
    <source>
        <strain evidence="2 3">OWC-DMM</strain>
    </source>
</reference>
<gene>
    <name evidence="2" type="ORF">B0F87_10816</name>
</gene>
<organism evidence="2 3">
    <name type="scientific">Methylobacter tundripaludum</name>
    <dbReference type="NCBI Taxonomy" id="173365"/>
    <lineage>
        <taxon>Bacteria</taxon>
        <taxon>Pseudomonadati</taxon>
        <taxon>Pseudomonadota</taxon>
        <taxon>Gammaproteobacteria</taxon>
        <taxon>Methylococcales</taxon>
        <taxon>Methylococcaceae</taxon>
        <taxon>Methylobacter</taxon>
    </lineage>
</organism>
<name>A0A2S6HAL8_9GAMM</name>
<sequence length="136" mass="15093">MNNKKAKWLAYTVLVGFIPILCRAFAWLVTKDGTVELLASSDFVALGLVLHISIINEIEHMSGFEQSWKTKQNGFSIAFIAFYSVLFTLILISGEVVDVNKLKWCAIALAVASFVISYSVFDRISKIPDQTLGDSI</sequence>
<proteinExistence type="predicted"/>